<keyword evidence="1" id="KW-1133">Transmembrane helix</keyword>
<feature type="chain" id="PRO_5046733084" description="Lipoprotein" evidence="2">
    <location>
        <begin position="19"/>
        <end position="163"/>
    </location>
</feature>
<feature type="transmembrane region" description="Helical" evidence="1">
    <location>
        <begin position="134"/>
        <end position="155"/>
    </location>
</feature>
<gene>
    <name evidence="3" type="ORF">T190115A13A_60180</name>
</gene>
<keyword evidence="4" id="KW-1185">Reference proteome</keyword>
<dbReference type="PROSITE" id="PS51257">
    <property type="entry name" value="PROKAR_LIPOPROTEIN"/>
    <property type="match status" value="1"/>
</dbReference>
<evidence type="ECO:0000256" key="1">
    <source>
        <dbReference type="SAM" id="Phobius"/>
    </source>
</evidence>
<reference evidence="3 4" key="1">
    <citation type="submission" date="2024-05" db="EMBL/GenBank/DDBJ databases">
        <authorList>
            <person name="Duchaud E."/>
        </authorList>
    </citation>
    <scope>NUCLEOTIDE SEQUENCE [LARGE SCALE GENOMIC DNA]</scope>
    <source>
        <strain evidence="3">Ena-SAMPLE-TAB-13-05-2024-13:56:06:370-140305</strain>
    </source>
</reference>
<evidence type="ECO:0000313" key="4">
    <source>
        <dbReference type="Proteomes" id="UP001497602"/>
    </source>
</evidence>
<evidence type="ECO:0000313" key="3">
    <source>
        <dbReference type="EMBL" id="CAL2108185.1"/>
    </source>
</evidence>
<evidence type="ECO:0000256" key="2">
    <source>
        <dbReference type="SAM" id="SignalP"/>
    </source>
</evidence>
<name>A0ABM9PQX3_9FLAO</name>
<evidence type="ECO:0008006" key="5">
    <source>
        <dbReference type="Google" id="ProtNLM"/>
    </source>
</evidence>
<feature type="signal peptide" evidence="2">
    <location>
        <begin position="1"/>
        <end position="18"/>
    </location>
</feature>
<dbReference type="Proteomes" id="UP001497602">
    <property type="component" value="Unassembled WGS sequence"/>
</dbReference>
<keyword evidence="2" id="KW-0732">Signal</keyword>
<sequence length="163" mass="18718">MKKLFFVFICTMMIVASCKTFKVLPSSTHSEIDSIYTTKQIKVIDTLKVLRQADTAKFKIAPHEISVKPMVVKSKHATLKLSRKNGKIQAICIADELREIIELQKEIINTYKHKETTIKQNTIIQESKPFLEKLYNQFSPVLLVLVIIGLFKIFANYERTSKG</sequence>
<protein>
    <recommendedName>
        <fullName evidence="5">Lipoprotein</fullName>
    </recommendedName>
</protein>
<organism evidence="3 4">
    <name type="scientific">Tenacibaculum vairaonense</name>
    <dbReference type="NCBI Taxonomy" id="3137860"/>
    <lineage>
        <taxon>Bacteria</taxon>
        <taxon>Pseudomonadati</taxon>
        <taxon>Bacteroidota</taxon>
        <taxon>Flavobacteriia</taxon>
        <taxon>Flavobacteriales</taxon>
        <taxon>Flavobacteriaceae</taxon>
        <taxon>Tenacibaculum</taxon>
    </lineage>
</organism>
<comment type="caution">
    <text evidence="3">The sequence shown here is derived from an EMBL/GenBank/DDBJ whole genome shotgun (WGS) entry which is preliminary data.</text>
</comment>
<proteinExistence type="predicted"/>
<keyword evidence="1" id="KW-0472">Membrane</keyword>
<dbReference type="RefSeq" id="WP_348739743.1">
    <property type="nucleotide sequence ID" value="NZ_CAXJRC010000043.1"/>
</dbReference>
<keyword evidence="1" id="KW-0812">Transmembrane</keyword>
<dbReference type="EMBL" id="CAXJRC010000043">
    <property type="protein sequence ID" value="CAL2108185.1"/>
    <property type="molecule type" value="Genomic_DNA"/>
</dbReference>
<accession>A0ABM9PQX3</accession>